<evidence type="ECO:0000313" key="3">
    <source>
        <dbReference type="EMBL" id="PHN96722.1"/>
    </source>
</evidence>
<reference evidence="3" key="2">
    <citation type="submission" date="2017-10" db="EMBL/GenBank/DDBJ databases">
        <authorList>
            <person name="Enke T.N."/>
            <person name="Cordero O.X."/>
        </authorList>
    </citation>
    <scope>NUCLEOTIDE SEQUENCE</scope>
    <source>
        <strain evidence="3">4G03</strain>
    </source>
</reference>
<reference evidence="2 5" key="3">
    <citation type="submission" date="2023-07" db="EMBL/GenBank/DDBJ databases">
        <title>Genome content predicts the carbon catabolic preferences of heterotrophic bacteria.</title>
        <authorList>
            <person name="Gralka M."/>
        </authorList>
    </citation>
    <scope>NUCLEOTIDE SEQUENCE [LARGE SCALE GENOMIC DNA]</scope>
    <source>
        <strain evidence="2 5">4G03</strain>
    </source>
</reference>
<sequence>MNEKLKHTINFINQQVGKDCGFSTPQNYFEEVEETINTSVFIDSLPKKKAFSAPDGYLDTIEAKIQSKLETEQTTETKVISLRKRILQYIPVAAAASVLLFIGINYFNTQKITFEDITITDIESWYENGYGDIDNSELAVTINTSELEEDIFASISDETLEDYLDSVDIPTLINEIEQ</sequence>
<accession>A0A2G1BRP9</accession>
<dbReference type="RefSeq" id="WP_099216262.1">
    <property type="nucleotide sequence ID" value="NZ_JAUYVU010000009.1"/>
</dbReference>
<evidence type="ECO:0000256" key="1">
    <source>
        <dbReference type="SAM" id="Phobius"/>
    </source>
</evidence>
<keyword evidence="1" id="KW-0472">Membrane</keyword>
<dbReference type="EMBL" id="JAUYVU010000009">
    <property type="protein sequence ID" value="MDP2542223.1"/>
    <property type="molecule type" value="Genomic_DNA"/>
</dbReference>
<dbReference type="Proteomes" id="UP001242342">
    <property type="component" value="Unassembled WGS sequence"/>
</dbReference>
<dbReference type="Proteomes" id="UP000222163">
    <property type="component" value="Unassembled WGS sequence"/>
</dbReference>
<name>A0A2G1BRP9_9FLAO</name>
<reference evidence="3 4" key="1">
    <citation type="journal article" date="2016" name="Nat. Commun.">
        <title>Microbial interactions lead to rapid micro-scale successions on model marine particles.</title>
        <authorList>
            <person name="Datta M.S."/>
            <person name="Sliwerska E."/>
            <person name="Gore J."/>
            <person name="Polz M.F."/>
            <person name="Cordero O.X."/>
        </authorList>
    </citation>
    <scope>NUCLEOTIDE SEQUENCE [LARGE SCALE GENOMIC DNA]</scope>
    <source>
        <strain evidence="3 4">4G03</strain>
    </source>
</reference>
<keyword evidence="1" id="KW-1133">Transmembrane helix</keyword>
<evidence type="ECO:0000313" key="2">
    <source>
        <dbReference type="EMBL" id="MDP2542223.1"/>
    </source>
</evidence>
<dbReference type="AlphaFoldDB" id="A0A2G1BRP9"/>
<evidence type="ECO:0000313" key="5">
    <source>
        <dbReference type="Proteomes" id="UP001242342"/>
    </source>
</evidence>
<keyword evidence="5" id="KW-1185">Reference proteome</keyword>
<feature type="transmembrane region" description="Helical" evidence="1">
    <location>
        <begin position="86"/>
        <end position="107"/>
    </location>
</feature>
<evidence type="ECO:0000313" key="4">
    <source>
        <dbReference type="Proteomes" id="UP000222163"/>
    </source>
</evidence>
<proteinExistence type="predicted"/>
<accession>A0A497YW69</accession>
<keyword evidence="1" id="KW-0812">Transmembrane</keyword>
<protein>
    <submittedName>
        <fullName evidence="3">Uncharacterized protein</fullName>
    </submittedName>
</protein>
<comment type="caution">
    <text evidence="3">The sequence shown here is derived from an EMBL/GenBank/DDBJ whole genome shotgun (WGS) entry which is preliminary data.</text>
</comment>
<organism evidence="3 4">
    <name type="scientific">Tenacibaculum discolor</name>
    <dbReference type="NCBI Taxonomy" id="361581"/>
    <lineage>
        <taxon>Bacteria</taxon>
        <taxon>Pseudomonadati</taxon>
        <taxon>Bacteroidota</taxon>
        <taxon>Flavobacteriia</taxon>
        <taxon>Flavobacteriales</taxon>
        <taxon>Flavobacteriaceae</taxon>
        <taxon>Tenacibaculum</taxon>
    </lineage>
</organism>
<dbReference type="EMBL" id="PDUU01000013">
    <property type="protein sequence ID" value="PHN96722.1"/>
    <property type="molecule type" value="Genomic_DNA"/>
</dbReference>
<gene>
    <name evidence="3" type="ORF">CSC81_13440</name>
    <name evidence="2" type="ORF">Q8W23_12120</name>
</gene>